<feature type="domain" description="Tyrosine-protein phosphatase" evidence="5">
    <location>
        <begin position="17"/>
        <end position="158"/>
    </location>
</feature>
<sequence length="213" mass="24747">MKTEDKRGESKPECRKILSQILPHLFVGSADDISESSLLENRIDLVINATTQYEKPKYLLDENYLQIPVLDTESESLIDFFDQCFDFIDNARLKNKRVMVHCQAGKSRSATIAIAYIMRYKKLSMDEAHLFVRSKRHQIDPNFAFLGQLLDYERKLSGETARVTPDGIENKTVEKATQKTEIRLAERRKIIAPKTTAWFTCDWGYEEEKVEEF</sequence>
<dbReference type="InterPro" id="IPR020422">
    <property type="entry name" value="TYR_PHOSPHATASE_DUAL_dom"/>
</dbReference>
<dbReference type="Proteomes" id="UP001158576">
    <property type="component" value="Chromosome 2"/>
</dbReference>
<dbReference type="SUPFAM" id="SSF52799">
    <property type="entry name" value="(Phosphotyrosine protein) phosphatases II"/>
    <property type="match status" value="1"/>
</dbReference>
<organism evidence="7 8">
    <name type="scientific">Oikopleura dioica</name>
    <name type="common">Tunicate</name>
    <dbReference type="NCBI Taxonomy" id="34765"/>
    <lineage>
        <taxon>Eukaryota</taxon>
        <taxon>Metazoa</taxon>
        <taxon>Chordata</taxon>
        <taxon>Tunicata</taxon>
        <taxon>Appendicularia</taxon>
        <taxon>Copelata</taxon>
        <taxon>Oikopleuridae</taxon>
        <taxon>Oikopleura</taxon>
    </lineage>
</organism>
<evidence type="ECO:0000256" key="4">
    <source>
        <dbReference type="ARBA" id="ARBA00022912"/>
    </source>
</evidence>
<keyword evidence="8" id="KW-1185">Reference proteome</keyword>
<evidence type="ECO:0000256" key="2">
    <source>
        <dbReference type="ARBA" id="ARBA00013064"/>
    </source>
</evidence>
<dbReference type="Pfam" id="PF00782">
    <property type="entry name" value="DSPc"/>
    <property type="match status" value="1"/>
</dbReference>
<dbReference type="InterPro" id="IPR000340">
    <property type="entry name" value="Dual-sp_phosphatase_cat-dom"/>
</dbReference>
<dbReference type="PROSITE" id="PS50054">
    <property type="entry name" value="TYR_PHOSPHATASE_DUAL"/>
    <property type="match status" value="1"/>
</dbReference>
<dbReference type="EC" id="3.1.3.48" evidence="2"/>
<proteinExistence type="inferred from homology"/>
<comment type="similarity">
    <text evidence="1">Belongs to the protein-tyrosine phosphatase family. Non-receptor class dual specificity subfamily.</text>
</comment>
<dbReference type="CDD" id="cd14498">
    <property type="entry name" value="DSP"/>
    <property type="match status" value="1"/>
</dbReference>
<accession>A0ABN7SWU8</accession>
<gene>
    <name evidence="7" type="ORF">OKIOD_LOCUS13124</name>
</gene>
<evidence type="ECO:0000256" key="3">
    <source>
        <dbReference type="ARBA" id="ARBA00022801"/>
    </source>
</evidence>
<dbReference type="PANTHER" id="PTHR10159">
    <property type="entry name" value="DUAL SPECIFICITY PROTEIN PHOSPHATASE"/>
    <property type="match status" value="1"/>
</dbReference>
<dbReference type="InterPro" id="IPR016130">
    <property type="entry name" value="Tyr_Pase_AS"/>
</dbReference>
<reference evidence="7 8" key="1">
    <citation type="submission" date="2021-04" db="EMBL/GenBank/DDBJ databases">
        <authorList>
            <person name="Bliznina A."/>
        </authorList>
    </citation>
    <scope>NUCLEOTIDE SEQUENCE [LARGE SCALE GENOMIC DNA]</scope>
</reference>
<dbReference type="SMART" id="SM00195">
    <property type="entry name" value="DSPc"/>
    <property type="match status" value="1"/>
</dbReference>
<dbReference type="EMBL" id="OU015567">
    <property type="protein sequence ID" value="CAG5109886.1"/>
    <property type="molecule type" value="Genomic_DNA"/>
</dbReference>
<keyword evidence="4" id="KW-0904">Protein phosphatase</keyword>
<dbReference type="Gene3D" id="3.90.190.10">
    <property type="entry name" value="Protein tyrosine phosphatase superfamily"/>
    <property type="match status" value="1"/>
</dbReference>
<dbReference type="PROSITE" id="PS50056">
    <property type="entry name" value="TYR_PHOSPHATASE_2"/>
    <property type="match status" value="1"/>
</dbReference>
<evidence type="ECO:0000259" key="6">
    <source>
        <dbReference type="PROSITE" id="PS50056"/>
    </source>
</evidence>
<dbReference type="PANTHER" id="PTHR10159:SF519">
    <property type="entry name" value="DUAL SPECIFICITY PROTEIN PHOSPHATASE MPK3"/>
    <property type="match status" value="1"/>
</dbReference>
<keyword evidence="3" id="KW-0378">Hydrolase</keyword>
<dbReference type="InterPro" id="IPR029021">
    <property type="entry name" value="Prot-tyrosine_phosphatase-like"/>
</dbReference>
<evidence type="ECO:0000313" key="8">
    <source>
        <dbReference type="Proteomes" id="UP001158576"/>
    </source>
</evidence>
<evidence type="ECO:0000256" key="1">
    <source>
        <dbReference type="ARBA" id="ARBA00008601"/>
    </source>
</evidence>
<evidence type="ECO:0000313" key="7">
    <source>
        <dbReference type="EMBL" id="CAG5109886.1"/>
    </source>
</evidence>
<protein>
    <recommendedName>
        <fullName evidence="2">protein-tyrosine-phosphatase</fullName>
        <ecNumber evidence="2">3.1.3.48</ecNumber>
    </recommendedName>
</protein>
<feature type="domain" description="Tyrosine specific protein phosphatases" evidence="6">
    <location>
        <begin position="78"/>
        <end position="136"/>
    </location>
</feature>
<evidence type="ECO:0000259" key="5">
    <source>
        <dbReference type="PROSITE" id="PS50054"/>
    </source>
</evidence>
<dbReference type="InterPro" id="IPR000387">
    <property type="entry name" value="Tyr_Pase_dom"/>
</dbReference>
<name>A0ABN7SWU8_OIKDI</name>
<dbReference type="PROSITE" id="PS00383">
    <property type="entry name" value="TYR_PHOSPHATASE_1"/>
    <property type="match status" value="1"/>
</dbReference>